<evidence type="ECO:0000256" key="9">
    <source>
        <dbReference type="HAMAP-Rule" id="MF_01471"/>
    </source>
</evidence>
<protein>
    <recommendedName>
        <fullName evidence="9">CRISPR-associated endoribonuclease Cas2</fullName>
        <ecNumber evidence="9">3.1.-.-</ecNumber>
    </recommendedName>
</protein>
<dbReference type="PIRSF" id="PIRSF032582">
    <property type="entry name" value="Cas2"/>
    <property type="match status" value="1"/>
</dbReference>
<dbReference type="NCBIfam" id="TIGR01573">
    <property type="entry name" value="cas2"/>
    <property type="match status" value="1"/>
</dbReference>
<dbReference type="GO" id="GO:0046872">
    <property type="term" value="F:metal ion binding"/>
    <property type="evidence" value="ECO:0007669"/>
    <property type="project" value="UniProtKB-UniRule"/>
</dbReference>
<evidence type="ECO:0000256" key="4">
    <source>
        <dbReference type="ARBA" id="ARBA00022723"/>
    </source>
</evidence>
<dbReference type="InterPro" id="IPR021127">
    <property type="entry name" value="CRISPR_associated_Cas2"/>
</dbReference>
<gene>
    <name evidence="9" type="primary">cas2</name>
    <name evidence="11" type="ORF">SAMN05444391_0079</name>
</gene>
<keyword evidence="5 9" id="KW-0255">Endonuclease</keyword>
<comment type="similarity">
    <text evidence="2 9 10">Belongs to the CRISPR-associated endoribonuclease Cas2 protein family.</text>
</comment>
<dbReference type="Pfam" id="PF09827">
    <property type="entry name" value="CRISPR_Cas2"/>
    <property type="match status" value="1"/>
</dbReference>
<dbReference type="GO" id="GO:0016787">
    <property type="term" value="F:hydrolase activity"/>
    <property type="evidence" value="ECO:0007669"/>
    <property type="project" value="UniProtKB-KW"/>
</dbReference>
<proteinExistence type="inferred from homology"/>
<keyword evidence="3 9" id="KW-0540">Nuclease</keyword>
<sequence>MRVIMVYDVATDDPEGQKRLNKVRKIAKKYLHHIQKSVFEGNITQSSLERLKYEILQVVDLYKDSVIIYTFEESFHYRREIITNSSDPTDNLI</sequence>
<evidence type="ECO:0000256" key="1">
    <source>
        <dbReference type="ARBA" id="ARBA00001946"/>
    </source>
</evidence>
<comment type="function">
    <text evidence="9">CRISPR (clustered regularly interspaced short palindromic repeat), is an adaptive immune system that provides protection against mobile genetic elements (viruses, transposable elements and conjugative plasmids). CRISPR clusters contain sequences complementary to antecedent mobile elements and target invading nucleic acids. CRISPR clusters are transcribed and processed into CRISPR RNA (crRNA). Functions as a ssRNA-specific endoribonuclease. Involved in the integration of spacer DNA into the CRISPR cassette.</text>
</comment>
<dbReference type="OrthoDB" id="279819at2"/>
<dbReference type="AlphaFoldDB" id="A0A1M6Q502"/>
<dbReference type="STRING" id="381751.SAMN05444391_0079"/>
<dbReference type="Proteomes" id="UP000189810">
    <property type="component" value="Chromosome I"/>
</dbReference>
<reference evidence="11 12" key="1">
    <citation type="submission" date="2016-11" db="EMBL/GenBank/DDBJ databases">
        <authorList>
            <person name="Jaros S."/>
            <person name="Januszkiewicz K."/>
            <person name="Wedrychowicz H."/>
        </authorList>
    </citation>
    <scope>NUCLEOTIDE SEQUENCE [LARGE SCALE GENOMIC DNA]</scope>
    <source>
        <strain evidence="11 12">DSM 19557</strain>
    </source>
</reference>
<evidence type="ECO:0000256" key="2">
    <source>
        <dbReference type="ARBA" id="ARBA00009959"/>
    </source>
</evidence>
<dbReference type="GO" id="GO:0051607">
    <property type="term" value="P:defense response to virus"/>
    <property type="evidence" value="ECO:0007669"/>
    <property type="project" value="UniProtKB-UniRule"/>
</dbReference>
<dbReference type="EMBL" id="LT670846">
    <property type="protein sequence ID" value="SHK15217.1"/>
    <property type="molecule type" value="Genomic_DNA"/>
</dbReference>
<evidence type="ECO:0000313" key="11">
    <source>
        <dbReference type="EMBL" id="SHK15217.1"/>
    </source>
</evidence>
<evidence type="ECO:0000256" key="5">
    <source>
        <dbReference type="ARBA" id="ARBA00022759"/>
    </source>
</evidence>
<evidence type="ECO:0000256" key="3">
    <source>
        <dbReference type="ARBA" id="ARBA00022722"/>
    </source>
</evidence>
<dbReference type="PANTHER" id="PTHR34405">
    <property type="entry name" value="CRISPR-ASSOCIATED ENDORIBONUCLEASE CAS2"/>
    <property type="match status" value="1"/>
</dbReference>
<evidence type="ECO:0000256" key="10">
    <source>
        <dbReference type="PIRNR" id="PIRNR032582"/>
    </source>
</evidence>
<dbReference type="InterPro" id="IPR019199">
    <property type="entry name" value="Virulence_VapD/CRISPR_Cas2"/>
</dbReference>
<dbReference type="EC" id="3.1.-.-" evidence="9"/>
<dbReference type="PANTHER" id="PTHR34405:SF1">
    <property type="entry name" value="CRISPR-ASSOCIATED ENDORIBONUCLEASE CAS2"/>
    <property type="match status" value="1"/>
</dbReference>
<dbReference type="HAMAP" id="MF_01471">
    <property type="entry name" value="Cas2"/>
    <property type="match status" value="1"/>
</dbReference>
<keyword evidence="6 9" id="KW-0378">Hydrolase</keyword>
<keyword evidence="4 9" id="KW-0479">Metal-binding</keyword>
<keyword evidence="8 9" id="KW-0051">Antiviral defense</keyword>
<comment type="subunit">
    <text evidence="9">Homodimer, forms a heterotetramer with a Cas1 homodimer.</text>
</comment>
<dbReference type="Gene3D" id="3.30.70.240">
    <property type="match status" value="1"/>
</dbReference>
<dbReference type="GO" id="GO:0043571">
    <property type="term" value="P:maintenance of CRISPR repeat elements"/>
    <property type="evidence" value="ECO:0007669"/>
    <property type="project" value="UniProtKB-UniRule"/>
</dbReference>
<dbReference type="SUPFAM" id="SSF143430">
    <property type="entry name" value="TTP0101/SSO1404-like"/>
    <property type="match status" value="1"/>
</dbReference>
<evidence type="ECO:0000313" key="12">
    <source>
        <dbReference type="Proteomes" id="UP000189810"/>
    </source>
</evidence>
<name>A0A1M6Q502_9AQUI</name>
<evidence type="ECO:0000256" key="8">
    <source>
        <dbReference type="ARBA" id="ARBA00023118"/>
    </source>
</evidence>
<dbReference type="RefSeq" id="WP_079653290.1">
    <property type="nucleotide sequence ID" value="NZ_LT670846.1"/>
</dbReference>
<accession>A0A1M6Q502</accession>
<keyword evidence="12" id="KW-1185">Reference proteome</keyword>
<evidence type="ECO:0000256" key="7">
    <source>
        <dbReference type="ARBA" id="ARBA00022842"/>
    </source>
</evidence>
<dbReference type="CDD" id="cd09725">
    <property type="entry name" value="Cas2_I_II_III"/>
    <property type="match status" value="1"/>
</dbReference>
<feature type="binding site" evidence="9">
    <location>
        <position position="8"/>
    </location>
    <ligand>
        <name>Mg(2+)</name>
        <dbReference type="ChEBI" id="CHEBI:18420"/>
        <note>catalytic</note>
    </ligand>
</feature>
<comment type="cofactor">
    <cofactor evidence="1 9">
        <name>Mg(2+)</name>
        <dbReference type="ChEBI" id="CHEBI:18420"/>
    </cofactor>
</comment>
<dbReference type="GO" id="GO:0004521">
    <property type="term" value="F:RNA endonuclease activity"/>
    <property type="evidence" value="ECO:0007669"/>
    <property type="project" value="UniProtKB-UniRule"/>
</dbReference>
<evidence type="ECO:0000256" key="6">
    <source>
        <dbReference type="ARBA" id="ARBA00022801"/>
    </source>
</evidence>
<keyword evidence="7 9" id="KW-0460">Magnesium</keyword>
<organism evidence="11 12">
    <name type="scientific">Thermocrinis minervae</name>
    <dbReference type="NCBI Taxonomy" id="381751"/>
    <lineage>
        <taxon>Bacteria</taxon>
        <taxon>Pseudomonadati</taxon>
        <taxon>Aquificota</taxon>
        <taxon>Aquificia</taxon>
        <taxon>Aquificales</taxon>
        <taxon>Aquificaceae</taxon>
        <taxon>Thermocrinis</taxon>
    </lineage>
</organism>